<proteinExistence type="predicted"/>
<comment type="caution">
    <text evidence="1">The sequence shown here is derived from an EMBL/GenBank/DDBJ whole genome shotgun (WGS) entry which is preliminary data.</text>
</comment>
<reference evidence="1" key="1">
    <citation type="submission" date="2023-07" db="EMBL/GenBank/DDBJ databases">
        <title>Sorghum-associated microbial communities from plants grown in Nebraska, USA.</title>
        <authorList>
            <person name="Schachtman D."/>
        </authorList>
    </citation>
    <scope>NUCLEOTIDE SEQUENCE</scope>
    <source>
        <strain evidence="1">BE46</strain>
    </source>
</reference>
<organism evidence="1 2">
    <name type="scientific">Pseudomonas synxantha</name>
    <dbReference type="NCBI Taxonomy" id="47883"/>
    <lineage>
        <taxon>Bacteria</taxon>
        <taxon>Pseudomonadati</taxon>
        <taxon>Pseudomonadota</taxon>
        <taxon>Gammaproteobacteria</taxon>
        <taxon>Pseudomonadales</taxon>
        <taxon>Pseudomonadaceae</taxon>
        <taxon>Pseudomonas</taxon>
    </lineage>
</organism>
<dbReference type="Proteomes" id="UP001259420">
    <property type="component" value="Unassembled WGS sequence"/>
</dbReference>
<keyword evidence="2" id="KW-1185">Reference proteome</keyword>
<protein>
    <submittedName>
        <fullName evidence="1">Uncharacterized protein</fullName>
    </submittedName>
</protein>
<evidence type="ECO:0000313" key="2">
    <source>
        <dbReference type="Proteomes" id="UP001259420"/>
    </source>
</evidence>
<gene>
    <name evidence="1" type="ORF">J2X87_005594</name>
</gene>
<name>A0ACC6JW07_9PSED</name>
<dbReference type="EMBL" id="JAVDSD010000023">
    <property type="protein sequence ID" value="MDR6610484.1"/>
    <property type="molecule type" value="Genomic_DNA"/>
</dbReference>
<evidence type="ECO:0000313" key="1">
    <source>
        <dbReference type="EMBL" id="MDR6610484.1"/>
    </source>
</evidence>
<sequence length="65" mass="7254">MTDLFVFLAGFFPSLALVVHWVVERRKILGKEVGAILDVINKVLVALVLIEVAFLVLIFLRFIAG</sequence>
<accession>A0ACC6JW07</accession>